<sequence>MMIIIPNNEIAKHMLTDFFAKHWGTPEMAISSGIFRCDELDGFAAVNESGEIIGCITYTIDGKDCEIISLDSMIENKGIGTALLQQVEEKAKHAHCQRIKLITTNDNVNAIAFYQKRGYQFAAVFPNAVEKARRLKPEIPEVAENGILIRDEILFSKVID</sequence>
<dbReference type="OrthoDB" id="7365228at2"/>
<keyword evidence="2" id="KW-0808">Transferase</keyword>
<dbReference type="InterPro" id="IPR016181">
    <property type="entry name" value="Acyl_CoA_acyltransferase"/>
</dbReference>
<dbReference type="SMR" id="A0A6M4JG01"/>
<dbReference type="CDD" id="cd04301">
    <property type="entry name" value="NAT_SF"/>
    <property type="match status" value="1"/>
</dbReference>
<dbReference type="EMBL" id="CP052842">
    <property type="protein sequence ID" value="QJP87114.1"/>
    <property type="molecule type" value="Genomic_DNA"/>
</dbReference>
<feature type="domain" description="N-acetyltransferase" evidence="1">
    <location>
        <begin position="2"/>
        <end position="140"/>
    </location>
</feature>
<reference evidence="2" key="1">
    <citation type="submission" date="2020-04" db="EMBL/GenBank/DDBJ databases">
        <title>Phage recombination drives evolution of spore-forming Bacilli.</title>
        <authorList>
            <person name="Dragos A."/>
            <person name="Kovacs A.T."/>
        </authorList>
    </citation>
    <scope>NUCLEOTIDE SEQUENCE</scope>
    <source>
        <strain evidence="2">168</strain>
    </source>
</reference>
<gene>
    <name evidence="2" type="ORF">HIR78_03295</name>
</gene>
<protein>
    <submittedName>
        <fullName evidence="2">GNAT family N-acetyltransferase</fullName>
    </submittedName>
</protein>
<dbReference type="InterPro" id="IPR000182">
    <property type="entry name" value="GNAT_dom"/>
</dbReference>
<dbReference type="InterPro" id="IPR051556">
    <property type="entry name" value="N-term/lysine_N-AcTrnsfr"/>
</dbReference>
<dbReference type="KEGG" id="bsu:BSU05770"/>
<dbReference type="GO" id="GO:0016747">
    <property type="term" value="F:acyltransferase activity, transferring groups other than amino-acyl groups"/>
    <property type="evidence" value="ECO:0007669"/>
    <property type="project" value="InterPro"/>
</dbReference>
<dbReference type="AlphaFoldDB" id="A0A6M4JG01"/>
<dbReference type="PROSITE" id="PS51186">
    <property type="entry name" value="GNAT"/>
    <property type="match status" value="1"/>
</dbReference>
<proteinExistence type="predicted"/>
<evidence type="ECO:0000259" key="1">
    <source>
        <dbReference type="PROSITE" id="PS51186"/>
    </source>
</evidence>
<dbReference type="Pfam" id="PF00583">
    <property type="entry name" value="Acetyltransf_1"/>
    <property type="match status" value="1"/>
</dbReference>
<dbReference type="Gene3D" id="3.40.630.30">
    <property type="match status" value="1"/>
</dbReference>
<organism evidence="2">
    <name type="scientific">Bacillus subtilis (strain 168)</name>
    <dbReference type="NCBI Taxonomy" id="224308"/>
    <lineage>
        <taxon>Bacteria</taxon>
        <taxon>Bacillati</taxon>
        <taxon>Bacillota</taxon>
        <taxon>Bacilli</taxon>
        <taxon>Bacillales</taxon>
        <taxon>Bacillaceae</taxon>
        <taxon>Bacillus</taxon>
    </lineage>
</organism>
<dbReference type="PANTHER" id="PTHR42919">
    <property type="entry name" value="N-ALPHA-ACETYLTRANSFERASE"/>
    <property type="match status" value="1"/>
</dbReference>
<dbReference type="PANTHER" id="PTHR42919:SF26">
    <property type="entry name" value="ACETYLTRANSFERASE"/>
    <property type="match status" value="1"/>
</dbReference>
<name>A0A6M4JG01_BACSU</name>
<dbReference type="FunFam" id="3.40.630.30:FF:000082">
    <property type="entry name" value="Acetyltransferase, GNAT family"/>
    <property type="match status" value="1"/>
</dbReference>
<evidence type="ECO:0000313" key="2">
    <source>
        <dbReference type="EMBL" id="QJP87114.1"/>
    </source>
</evidence>
<accession>A0A6M4JG01</accession>
<dbReference type="RefSeq" id="WP_010886425.1">
    <property type="nucleotide sequence ID" value="NC_000964.3"/>
</dbReference>
<dbReference type="SUPFAM" id="SSF55729">
    <property type="entry name" value="Acyl-CoA N-acyltransferases (Nat)"/>
    <property type="match status" value="1"/>
</dbReference>